<dbReference type="Proteomes" id="UP000193067">
    <property type="component" value="Unassembled WGS sequence"/>
</dbReference>
<accession>A0A1Y2I8K8</accession>
<name>A0A1Y2I8K8_TRAC3</name>
<evidence type="ECO:0000313" key="1">
    <source>
        <dbReference type="EMBL" id="OSC96241.1"/>
    </source>
</evidence>
<sequence>MAVHHGGGDVARVLRACVRLTRTARRRRSDVPSRACDLEHARATKTVGGMRDGGTRSCTRSRRRVVDARARVIAQRRVRRVRRDGDAGMWSSRLKDQNPRASRQVRTRAVRALTPMRANMQNASRICQEGAREERDVSPSMRARMLSCAVSPVEAPLGLACGFMYLPTTACIQCITTQRESTAIPTQSSRARAFWRPHDMNYPESHEPGGMRDVVSGRSSVDAHERDEKSMRMHAMQFESGVPPDIDLHTDASSANLTRAVDAAILIPALALRDAKYQVLARPGQAHRTTLSDDPPLPTHLLAANVKRSPLAIATLGRREIVAHSPSIHAGAWSPA</sequence>
<organism evidence="1 2">
    <name type="scientific">Trametes coccinea (strain BRFM310)</name>
    <name type="common">Pycnoporus coccineus</name>
    <dbReference type="NCBI Taxonomy" id="1353009"/>
    <lineage>
        <taxon>Eukaryota</taxon>
        <taxon>Fungi</taxon>
        <taxon>Dikarya</taxon>
        <taxon>Basidiomycota</taxon>
        <taxon>Agaricomycotina</taxon>
        <taxon>Agaricomycetes</taxon>
        <taxon>Polyporales</taxon>
        <taxon>Polyporaceae</taxon>
        <taxon>Trametes</taxon>
    </lineage>
</organism>
<gene>
    <name evidence="1" type="ORF">PYCCODRAFT_155208</name>
</gene>
<keyword evidence="2" id="KW-1185">Reference proteome</keyword>
<dbReference type="EMBL" id="KZ084207">
    <property type="protein sequence ID" value="OSC96241.1"/>
    <property type="molecule type" value="Genomic_DNA"/>
</dbReference>
<reference evidence="1 2" key="1">
    <citation type="journal article" date="2015" name="Biotechnol. Biofuels">
        <title>Enhanced degradation of softwood versus hardwood by the white-rot fungus Pycnoporus coccineus.</title>
        <authorList>
            <person name="Couturier M."/>
            <person name="Navarro D."/>
            <person name="Chevret D."/>
            <person name="Henrissat B."/>
            <person name="Piumi F."/>
            <person name="Ruiz-Duenas F.J."/>
            <person name="Martinez A.T."/>
            <person name="Grigoriev I.V."/>
            <person name="Riley R."/>
            <person name="Lipzen A."/>
            <person name="Berrin J.G."/>
            <person name="Master E.R."/>
            <person name="Rosso M.N."/>
        </authorList>
    </citation>
    <scope>NUCLEOTIDE SEQUENCE [LARGE SCALE GENOMIC DNA]</scope>
    <source>
        <strain evidence="1 2">BRFM310</strain>
    </source>
</reference>
<evidence type="ECO:0000313" key="2">
    <source>
        <dbReference type="Proteomes" id="UP000193067"/>
    </source>
</evidence>
<protein>
    <submittedName>
        <fullName evidence="1">Uncharacterized protein</fullName>
    </submittedName>
</protein>
<proteinExistence type="predicted"/>
<dbReference type="AlphaFoldDB" id="A0A1Y2I8K8"/>